<accession>X1PRN4</accession>
<gene>
    <name evidence="1" type="ORF">S06H3_42820</name>
</gene>
<organism evidence="1">
    <name type="scientific">marine sediment metagenome</name>
    <dbReference type="NCBI Taxonomy" id="412755"/>
    <lineage>
        <taxon>unclassified sequences</taxon>
        <taxon>metagenomes</taxon>
        <taxon>ecological metagenomes</taxon>
    </lineage>
</organism>
<comment type="caution">
    <text evidence="1">The sequence shown here is derived from an EMBL/GenBank/DDBJ whole genome shotgun (WGS) entry which is preliminary data.</text>
</comment>
<proteinExistence type="predicted"/>
<reference evidence="1" key="1">
    <citation type="journal article" date="2014" name="Front. Microbiol.">
        <title>High frequency of phylogenetically diverse reductive dehalogenase-homologous genes in deep subseafloor sedimentary metagenomes.</title>
        <authorList>
            <person name="Kawai M."/>
            <person name="Futagami T."/>
            <person name="Toyoda A."/>
            <person name="Takaki Y."/>
            <person name="Nishi S."/>
            <person name="Hori S."/>
            <person name="Arai W."/>
            <person name="Tsubouchi T."/>
            <person name="Morono Y."/>
            <person name="Uchiyama I."/>
            <person name="Ito T."/>
            <person name="Fujiyama A."/>
            <person name="Inagaki F."/>
            <person name="Takami H."/>
        </authorList>
    </citation>
    <scope>NUCLEOTIDE SEQUENCE</scope>
    <source>
        <strain evidence="1">Expedition CK06-06</strain>
    </source>
</reference>
<sequence>AICPWKIEKFIVSEAQILASSYGNPILLLPMLGVQEWYTVMARWMNTFKNVVTNPANPFVVGAGEELTISGYYPVGGGAFSAQPFFPPMTQNEFTSTTTQVTRLARTGGANYNYTNQSQNNYFNNIALHPNVGSNPGWIVGEGYWEIELMYMINNNL</sequence>
<dbReference type="AlphaFoldDB" id="X1PRN4"/>
<name>X1PRN4_9ZZZZ</name>
<feature type="non-terminal residue" evidence="1">
    <location>
        <position position="1"/>
    </location>
</feature>
<protein>
    <submittedName>
        <fullName evidence="1">Uncharacterized protein</fullName>
    </submittedName>
</protein>
<dbReference type="EMBL" id="BARV01026509">
    <property type="protein sequence ID" value="GAI41760.1"/>
    <property type="molecule type" value="Genomic_DNA"/>
</dbReference>
<evidence type="ECO:0000313" key="1">
    <source>
        <dbReference type="EMBL" id="GAI41760.1"/>
    </source>
</evidence>